<dbReference type="EMBL" id="JANLCM010000001">
    <property type="protein sequence ID" value="MCS5718009.1"/>
    <property type="molecule type" value="Genomic_DNA"/>
</dbReference>
<dbReference type="SUPFAM" id="SSF52980">
    <property type="entry name" value="Restriction endonuclease-like"/>
    <property type="match status" value="1"/>
</dbReference>
<dbReference type="Proteomes" id="UP001165584">
    <property type="component" value="Unassembled WGS sequence"/>
</dbReference>
<keyword evidence="1" id="KW-0378">Hydrolase</keyword>
<keyword evidence="2" id="KW-1185">Reference proteome</keyword>
<protein>
    <submittedName>
        <fullName evidence="1">Endonuclease domain-containing protein</fullName>
    </submittedName>
</protein>
<gene>
    <name evidence="1" type="ORF">N1027_07645</name>
</gene>
<proteinExistence type="predicted"/>
<name>A0ABT2GSU1_9MICO</name>
<keyword evidence="1" id="KW-0255">Endonuclease</keyword>
<keyword evidence="1" id="KW-0540">Nuclease</keyword>
<dbReference type="GO" id="GO:0004519">
    <property type="term" value="F:endonuclease activity"/>
    <property type="evidence" value="ECO:0007669"/>
    <property type="project" value="UniProtKB-KW"/>
</dbReference>
<dbReference type="RefSeq" id="WP_259506679.1">
    <property type="nucleotide sequence ID" value="NZ_JANLCM010000001.1"/>
</dbReference>
<evidence type="ECO:0000313" key="2">
    <source>
        <dbReference type="Proteomes" id="UP001165584"/>
    </source>
</evidence>
<dbReference type="InterPro" id="IPR011335">
    <property type="entry name" value="Restrct_endonuc-II-like"/>
</dbReference>
<comment type="caution">
    <text evidence="1">The sequence shown here is derived from an EMBL/GenBank/DDBJ whole genome shotgun (WGS) entry which is preliminary data.</text>
</comment>
<accession>A0ABT2GSU1</accession>
<sequence>MPRPEPLPAELSARAFTVREGLAAGLSRDRMLGTDLARPFRGARVDARAQVTLLGLCAAYAGRAPASHVFSHVTAALLWRVPLPRGLSESYTLDVAVRMAGAIPRSAGVRGHRLGDAGVRIRERYGLRVVDAASAWCQLGTVLEHDDLVSAADHLVFRPRRPDGDDRPFVSLAELTRRAEAFAGRGGRALRRAIADVREGSASRPESHLRLLLVRSGLPEPELNQDVFDASGRWIACVDLLYRQHRVVVEYDGEQHRTDPKQYEKDLRRLESVRESDRTVVQVRKAGLYGDPSGTAARVARALEAAGVAKSL</sequence>
<evidence type="ECO:0000313" key="1">
    <source>
        <dbReference type="EMBL" id="MCS5718009.1"/>
    </source>
</evidence>
<reference evidence="1" key="1">
    <citation type="submission" date="2022-08" db="EMBL/GenBank/DDBJ databases">
        <authorList>
            <person name="Deng Y."/>
            <person name="Han X.-F."/>
            <person name="Zhang Y.-Q."/>
        </authorList>
    </citation>
    <scope>NUCLEOTIDE SEQUENCE</scope>
    <source>
        <strain evidence="1">CPCC 205763</strain>
    </source>
</reference>
<organism evidence="1 2">
    <name type="scientific">Herbiconiux aconitum</name>
    <dbReference type="NCBI Taxonomy" id="2970913"/>
    <lineage>
        <taxon>Bacteria</taxon>
        <taxon>Bacillati</taxon>
        <taxon>Actinomycetota</taxon>
        <taxon>Actinomycetes</taxon>
        <taxon>Micrococcales</taxon>
        <taxon>Microbacteriaceae</taxon>
        <taxon>Herbiconiux</taxon>
    </lineage>
</organism>